<dbReference type="PANTHER" id="PTHR30037:SF4">
    <property type="entry name" value="DNA-3-METHYLADENINE GLYCOSYLASE I"/>
    <property type="match status" value="1"/>
</dbReference>
<protein>
    <submittedName>
        <fullName evidence="1">DNA-3-methyladenine glycosylase I</fullName>
    </submittedName>
</protein>
<name>A0ABT1JC66_ACTCY</name>
<dbReference type="SUPFAM" id="SSF48150">
    <property type="entry name" value="DNA-glycosylase"/>
    <property type="match status" value="1"/>
</dbReference>
<dbReference type="Proteomes" id="UP000791080">
    <property type="component" value="Unassembled WGS sequence"/>
</dbReference>
<reference evidence="1 2" key="1">
    <citation type="submission" date="2022-06" db="EMBL/GenBank/DDBJ databases">
        <title>Genomic Encyclopedia of Type Strains, Phase I: the one thousand microbial genomes (KMG-I) project.</title>
        <authorList>
            <person name="Kyrpides N."/>
        </authorList>
    </citation>
    <scope>NUCLEOTIDE SEQUENCE [LARGE SCALE GENOMIC DNA]</scope>
    <source>
        <strain evidence="1 2">DSM 43889</strain>
    </source>
</reference>
<dbReference type="InterPro" id="IPR011257">
    <property type="entry name" value="DNA_glycosylase"/>
</dbReference>
<dbReference type="InterPro" id="IPR052891">
    <property type="entry name" value="DNA-3mA_glycosylase"/>
</dbReference>
<dbReference type="PANTHER" id="PTHR30037">
    <property type="entry name" value="DNA-3-METHYLADENINE GLYCOSYLASE 1"/>
    <property type="match status" value="1"/>
</dbReference>
<proteinExistence type="predicted"/>
<organism evidence="1 2">
    <name type="scientific">Actinoalloteichus caeruleus DSM 43889</name>
    <dbReference type="NCBI Taxonomy" id="1120930"/>
    <lineage>
        <taxon>Bacteria</taxon>
        <taxon>Bacillati</taxon>
        <taxon>Actinomycetota</taxon>
        <taxon>Actinomycetes</taxon>
        <taxon>Pseudonocardiales</taxon>
        <taxon>Pseudonocardiaceae</taxon>
        <taxon>Actinoalloteichus</taxon>
        <taxon>Actinoalloteichus cyanogriseus</taxon>
    </lineage>
</organism>
<gene>
    <name evidence="1" type="ORF">G443_000355</name>
</gene>
<dbReference type="Pfam" id="PF03352">
    <property type="entry name" value="Adenine_glyco"/>
    <property type="match status" value="1"/>
</dbReference>
<evidence type="ECO:0000313" key="2">
    <source>
        <dbReference type="Proteomes" id="UP000791080"/>
    </source>
</evidence>
<dbReference type="InterPro" id="IPR005019">
    <property type="entry name" value="Adenine_glyco"/>
</dbReference>
<comment type="caution">
    <text evidence="1">The sequence shown here is derived from an EMBL/GenBank/DDBJ whole genome shotgun (WGS) entry which is preliminary data.</text>
</comment>
<keyword evidence="2" id="KW-1185">Reference proteome</keyword>
<evidence type="ECO:0000313" key="1">
    <source>
        <dbReference type="EMBL" id="MCP2330085.1"/>
    </source>
</evidence>
<sequence length="211" mass="23280">MPDTPTPPDPTRAGQEAALGEDGLRRCVWAASHPVNRHYHDTEWGLPVRGEQELYERITLEGFQAGLSWLTILNKRAAFRQAFCDFVPEKVAAFTDEDVERLMTNAAIVRNRRKIEAARTNAVAVLNLRAEGGLDSFLWSFQPERTPEPRSTAEVPTTSPESTALSTALRRLGFAFVGPTTTHALMEAVGMIDTHLVGCHRRGTSGVWPSG</sequence>
<dbReference type="EMBL" id="AUBJ02000001">
    <property type="protein sequence ID" value="MCP2330085.1"/>
    <property type="molecule type" value="Genomic_DNA"/>
</dbReference>
<accession>A0ABT1JC66</accession>
<dbReference type="RefSeq" id="WP_026419770.1">
    <property type="nucleotide sequence ID" value="NZ_AUBJ02000001.1"/>
</dbReference>
<dbReference type="Gene3D" id="1.10.340.30">
    <property type="entry name" value="Hypothetical protein, domain 2"/>
    <property type="match status" value="1"/>
</dbReference>